<reference evidence="1" key="1">
    <citation type="submission" date="2014-11" db="EMBL/GenBank/DDBJ databases">
        <authorList>
            <person name="Amaro Gonzalez C."/>
        </authorList>
    </citation>
    <scope>NUCLEOTIDE SEQUENCE</scope>
</reference>
<proteinExistence type="predicted"/>
<dbReference type="EMBL" id="GBXM01042807">
    <property type="protein sequence ID" value="JAH65770.1"/>
    <property type="molecule type" value="Transcribed_RNA"/>
</dbReference>
<protein>
    <submittedName>
        <fullName evidence="1">Uncharacterized protein</fullName>
    </submittedName>
</protein>
<dbReference type="AlphaFoldDB" id="A0A0E9UKJ1"/>
<evidence type="ECO:0000313" key="1">
    <source>
        <dbReference type="EMBL" id="JAH65770.1"/>
    </source>
</evidence>
<reference evidence="1" key="2">
    <citation type="journal article" date="2015" name="Fish Shellfish Immunol.">
        <title>Early steps in the European eel (Anguilla anguilla)-Vibrio vulnificus interaction in the gills: Role of the RtxA13 toxin.</title>
        <authorList>
            <person name="Callol A."/>
            <person name="Pajuelo D."/>
            <person name="Ebbesson L."/>
            <person name="Teles M."/>
            <person name="MacKenzie S."/>
            <person name="Amaro C."/>
        </authorList>
    </citation>
    <scope>NUCLEOTIDE SEQUENCE</scope>
</reference>
<accession>A0A0E9UKJ1</accession>
<sequence length="74" mass="8402">MHPKFHNILAGSLPRQRYYCSTGRQLSLLVNSLQECPHLQTPLVELTYIFTPILLCVSRDSGCCGEGEYFDKVL</sequence>
<name>A0A0E9UKJ1_ANGAN</name>
<organism evidence="1">
    <name type="scientific">Anguilla anguilla</name>
    <name type="common">European freshwater eel</name>
    <name type="synonym">Muraena anguilla</name>
    <dbReference type="NCBI Taxonomy" id="7936"/>
    <lineage>
        <taxon>Eukaryota</taxon>
        <taxon>Metazoa</taxon>
        <taxon>Chordata</taxon>
        <taxon>Craniata</taxon>
        <taxon>Vertebrata</taxon>
        <taxon>Euteleostomi</taxon>
        <taxon>Actinopterygii</taxon>
        <taxon>Neopterygii</taxon>
        <taxon>Teleostei</taxon>
        <taxon>Anguilliformes</taxon>
        <taxon>Anguillidae</taxon>
        <taxon>Anguilla</taxon>
    </lineage>
</organism>